<keyword evidence="6 7" id="KW-0472">Membrane</keyword>
<evidence type="ECO:0000256" key="5">
    <source>
        <dbReference type="ARBA" id="ARBA00022989"/>
    </source>
</evidence>
<proteinExistence type="inferred from homology"/>
<dbReference type="PANTHER" id="PTHR43731">
    <property type="entry name" value="RHOMBOID PROTEASE"/>
    <property type="match status" value="1"/>
</dbReference>
<feature type="transmembrane region" description="Helical" evidence="7">
    <location>
        <begin position="41"/>
        <end position="60"/>
    </location>
</feature>
<accession>A0A419V3Z7</accession>
<keyword evidence="4" id="KW-0378">Hydrolase</keyword>
<evidence type="ECO:0000313" key="10">
    <source>
        <dbReference type="Proteomes" id="UP000285120"/>
    </source>
</evidence>
<protein>
    <submittedName>
        <fullName evidence="9">Membrane associated rhomboid family serine protease</fullName>
    </submittedName>
</protein>
<comment type="similarity">
    <text evidence="2">Belongs to the peptidase S54 family.</text>
</comment>
<feature type="transmembrane region" description="Helical" evidence="7">
    <location>
        <begin position="72"/>
        <end position="91"/>
    </location>
</feature>
<keyword evidence="10" id="KW-1185">Reference proteome</keyword>
<dbReference type="SUPFAM" id="SSF144091">
    <property type="entry name" value="Rhomboid-like"/>
    <property type="match status" value="1"/>
</dbReference>
<evidence type="ECO:0000256" key="2">
    <source>
        <dbReference type="ARBA" id="ARBA00009045"/>
    </source>
</evidence>
<dbReference type="OrthoDB" id="9813074at2"/>
<dbReference type="GO" id="GO:0004252">
    <property type="term" value="F:serine-type endopeptidase activity"/>
    <property type="evidence" value="ECO:0007669"/>
    <property type="project" value="InterPro"/>
</dbReference>
<sequence length="263" mass="29753">MFIRNESFYSFRKNYPVVFSLVIIHIVLFAWINLTSLTNGLIPFGDTIFQLGVGFNAAIAAGELWRLITPVFLHQGLTHVILNSFALVLFAPPLEKMIGRSRFIIVYLLMGLLANVATFYLGGLYYSHLGASGAVFGVFGIYMYLIWKRKDLIDAASAQLILILTLFSVVMTFLSPNINVYAHIFGLFSGFLLAPFFLRNAVPFFSVQHYKAPAEEPVFNPNRWKGRRRFRAPIGQRLPRWIGYAFVVLIVVGLLARAAELFF</sequence>
<gene>
    <name evidence="9" type="ORF">ATL39_1504</name>
</gene>
<dbReference type="GO" id="GO:0016020">
    <property type="term" value="C:membrane"/>
    <property type="evidence" value="ECO:0007669"/>
    <property type="project" value="UniProtKB-SubCell"/>
</dbReference>
<feature type="transmembrane region" description="Helical" evidence="7">
    <location>
        <begin position="128"/>
        <end position="145"/>
    </location>
</feature>
<keyword evidence="9" id="KW-0645">Protease</keyword>
<feature type="domain" description="Peptidase S54 rhomboid" evidence="8">
    <location>
        <begin position="62"/>
        <end position="199"/>
    </location>
</feature>
<evidence type="ECO:0000256" key="6">
    <source>
        <dbReference type="ARBA" id="ARBA00023136"/>
    </source>
</evidence>
<dbReference type="GO" id="GO:0006508">
    <property type="term" value="P:proteolysis"/>
    <property type="evidence" value="ECO:0007669"/>
    <property type="project" value="UniProtKB-KW"/>
</dbReference>
<dbReference type="RefSeq" id="WP_120192696.1">
    <property type="nucleotide sequence ID" value="NZ_RAPK01000008.1"/>
</dbReference>
<dbReference type="InterPro" id="IPR022764">
    <property type="entry name" value="Peptidase_S54_rhomboid_dom"/>
</dbReference>
<dbReference type="Gene3D" id="1.20.1540.10">
    <property type="entry name" value="Rhomboid-like"/>
    <property type="match status" value="1"/>
</dbReference>
<feature type="transmembrane region" description="Helical" evidence="7">
    <location>
        <begin position="15"/>
        <end position="34"/>
    </location>
</feature>
<dbReference type="InterPro" id="IPR035952">
    <property type="entry name" value="Rhomboid-like_sf"/>
</dbReference>
<reference evidence="9 10" key="1">
    <citation type="submission" date="2018-09" db="EMBL/GenBank/DDBJ databases">
        <title>Genomic Encyclopedia of Archaeal and Bacterial Type Strains, Phase II (KMG-II): from individual species to whole genera.</title>
        <authorList>
            <person name="Goeker M."/>
        </authorList>
    </citation>
    <scope>NUCLEOTIDE SEQUENCE [LARGE SCALE GENOMIC DNA]</scope>
    <source>
        <strain evidence="9 10">DSM 17008</strain>
    </source>
</reference>
<keyword evidence="5 7" id="KW-1133">Transmembrane helix</keyword>
<evidence type="ECO:0000313" key="9">
    <source>
        <dbReference type="EMBL" id="RKD73213.1"/>
    </source>
</evidence>
<evidence type="ECO:0000256" key="1">
    <source>
        <dbReference type="ARBA" id="ARBA00004141"/>
    </source>
</evidence>
<feature type="transmembrane region" description="Helical" evidence="7">
    <location>
        <begin position="241"/>
        <end position="259"/>
    </location>
</feature>
<dbReference type="InterPro" id="IPR050925">
    <property type="entry name" value="Rhomboid_protease_S54"/>
</dbReference>
<comment type="caution">
    <text evidence="9">The sequence shown here is derived from an EMBL/GenBank/DDBJ whole genome shotgun (WGS) entry which is preliminary data.</text>
</comment>
<evidence type="ECO:0000256" key="3">
    <source>
        <dbReference type="ARBA" id="ARBA00022692"/>
    </source>
</evidence>
<evidence type="ECO:0000256" key="4">
    <source>
        <dbReference type="ARBA" id="ARBA00022801"/>
    </source>
</evidence>
<organism evidence="9 10">
    <name type="scientific">Sinobaca qinghaiensis</name>
    <dbReference type="NCBI Taxonomy" id="342944"/>
    <lineage>
        <taxon>Bacteria</taxon>
        <taxon>Bacillati</taxon>
        <taxon>Bacillota</taxon>
        <taxon>Bacilli</taxon>
        <taxon>Bacillales</taxon>
        <taxon>Sporolactobacillaceae</taxon>
        <taxon>Sinobaca</taxon>
    </lineage>
</organism>
<feature type="transmembrane region" description="Helical" evidence="7">
    <location>
        <begin position="152"/>
        <end position="174"/>
    </location>
</feature>
<feature type="transmembrane region" description="Helical" evidence="7">
    <location>
        <begin position="103"/>
        <end position="122"/>
    </location>
</feature>
<dbReference type="Pfam" id="PF01694">
    <property type="entry name" value="Rhomboid"/>
    <property type="match status" value="1"/>
</dbReference>
<feature type="transmembrane region" description="Helical" evidence="7">
    <location>
        <begin position="180"/>
        <end position="198"/>
    </location>
</feature>
<dbReference type="Proteomes" id="UP000285120">
    <property type="component" value="Unassembled WGS sequence"/>
</dbReference>
<name>A0A419V3Z7_9BACL</name>
<dbReference type="EMBL" id="RAPK01000008">
    <property type="protein sequence ID" value="RKD73213.1"/>
    <property type="molecule type" value="Genomic_DNA"/>
</dbReference>
<keyword evidence="3 7" id="KW-0812">Transmembrane</keyword>
<dbReference type="PANTHER" id="PTHR43731:SF14">
    <property type="entry name" value="PRESENILIN-ASSOCIATED RHOMBOID-LIKE PROTEIN, MITOCHONDRIAL"/>
    <property type="match status" value="1"/>
</dbReference>
<dbReference type="AlphaFoldDB" id="A0A419V3Z7"/>
<comment type="subcellular location">
    <subcellularLocation>
        <location evidence="1">Membrane</location>
        <topology evidence="1">Multi-pass membrane protein</topology>
    </subcellularLocation>
</comment>
<evidence type="ECO:0000259" key="8">
    <source>
        <dbReference type="Pfam" id="PF01694"/>
    </source>
</evidence>
<evidence type="ECO:0000256" key="7">
    <source>
        <dbReference type="SAM" id="Phobius"/>
    </source>
</evidence>